<evidence type="ECO:0000313" key="2">
    <source>
        <dbReference type="Proteomes" id="UP001057402"/>
    </source>
</evidence>
<dbReference type="EMBL" id="CM042886">
    <property type="protein sequence ID" value="KAI4340669.1"/>
    <property type="molecule type" value="Genomic_DNA"/>
</dbReference>
<evidence type="ECO:0000313" key="1">
    <source>
        <dbReference type="EMBL" id="KAI4340669.1"/>
    </source>
</evidence>
<keyword evidence="2" id="KW-1185">Reference proteome</keyword>
<name>A0ACB9NYL7_9MYRT</name>
<reference evidence="2" key="1">
    <citation type="journal article" date="2023" name="Front. Plant Sci.">
        <title>Chromosomal-level genome assembly of Melastoma candidum provides insights into trichome evolution.</title>
        <authorList>
            <person name="Zhong Y."/>
            <person name="Wu W."/>
            <person name="Sun C."/>
            <person name="Zou P."/>
            <person name="Liu Y."/>
            <person name="Dai S."/>
            <person name="Zhou R."/>
        </authorList>
    </citation>
    <scope>NUCLEOTIDE SEQUENCE [LARGE SCALE GENOMIC DNA]</scope>
</reference>
<gene>
    <name evidence="1" type="ORF">MLD38_025479</name>
</gene>
<comment type="caution">
    <text evidence="1">The sequence shown here is derived from an EMBL/GenBank/DDBJ whole genome shotgun (WGS) entry which is preliminary data.</text>
</comment>
<accession>A0ACB9NYL7</accession>
<proteinExistence type="predicted"/>
<organism evidence="1 2">
    <name type="scientific">Melastoma candidum</name>
    <dbReference type="NCBI Taxonomy" id="119954"/>
    <lineage>
        <taxon>Eukaryota</taxon>
        <taxon>Viridiplantae</taxon>
        <taxon>Streptophyta</taxon>
        <taxon>Embryophyta</taxon>
        <taxon>Tracheophyta</taxon>
        <taxon>Spermatophyta</taxon>
        <taxon>Magnoliopsida</taxon>
        <taxon>eudicotyledons</taxon>
        <taxon>Gunneridae</taxon>
        <taxon>Pentapetalae</taxon>
        <taxon>rosids</taxon>
        <taxon>malvids</taxon>
        <taxon>Myrtales</taxon>
        <taxon>Melastomataceae</taxon>
        <taxon>Melastomatoideae</taxon>
        <taxon>Melastomateae</taxon>
        <taxon>Melastoma</taxon>
    </lineage>
</organism>
<dbReference type="Proteomes" id="UP001057402">
    <property type="component" value="Chromosome 7"/>
</dbReference>
<protein>
    <submittedName>
        <fullName evidence="1">Uncharacterized protein</fullName>
    </submittedName>
</protein>
<sequence>MESGSSSEQEYVKVDDDVGRDDMFEDAEDELNPEARDLVPTAQTVEPAGDGVDQRQGEAISREEAGDLDSRLVQIQEEREMYARGISGLWHQIKFLKEQQLSAHANDDSTAHGHYGEELLDVNSGGEGHENSVQFMISECSEFAKLAVEERLQIEGTVQELRAALSLKDQEIEVLNAKVSELSGPLGRSVDTSEKDHQMNEVAARILDSLAPIVGGDESWSEISGENLVKIEERTALLIKQYNHTLHQIEVLQHCLAENFLFSADLSLPKGCSDVISSACNELTEAKRREVDLVKKINQVEVENSRLVEQLIKEKAVAEESNLELGQLKLELEQEKARYVSVKEKLSLAVTKGKSLVQQRDSLKQSLAEKSSELERCLAELDNKRRALDVMEQTKEELANNENLIALLQENLAQRNLMLVKLEEVFSDASLPRELQAVNIVDKCRWLADDRILLKENSVELETLKDLLTGIEISHSIPGSDYGSRIVWLRDSFLEARQLAEKLEDEIIISKEAARNGFDRLSALLSLALLEKDCLQFEVDDLLLEYNEAAKRINEVSLEKDGIIRLLLNHSNITMDYKVEDFCSLSDCSMLIERCIEKVKTQSTPDLSYGNQEYLEKILSLLYVSNLELMLHETISVEEILEDSQKLKNTSNELQSLSNDLSSIKEQKDSLQRDLERSEEKSALLREKLSMAVKKGKGLVQDREKLKQETEKKNKKIEELKSQIQVLESSFADHREQRDKAAADLGKLEEDLVASRNQRDELENTLMVKEKMLASMIESLDRINVASNIVSSEPVEKMAWLAQQLVDCQKAKEHAEVELSKVQEESENLGRSLAEAHTKLKELEDGKHDFDKVREEASEHARSLVEAKATITSLEDTLSSFRDDVFQLSEEKRALEVGIASLEEELRKATEEVSSQARLLIEANNTRKSIEDSLLQAKDEIAQLNNEKEVAYVNRTAAEEHLAKFKEEMSVLTSKLEDAYQTIKSLQYELSQTADSIAMLTEEKEEAWVDRTTAEEKLVKQNEEIVGAHQIIKSLEEALSQLKEEANRVDRSAPDEELQKFKEESNIQLSKLAEAYESIQSLGDTCSELEKKVSALSEQNYELEVSRANLEENLKKLQDEAGLKATELEDAAASVKSLQDALVKSKNDILVLTEEKEAYILENASLDSKMHSCMEELGATKGNLESKLLELTNEINEFQSILRDESLSMLITQSFRNKVEYLKDMDRIIGSLKPPFATTSGPEIMSPIEGDLSTESFPNENDRMANNEVEIVDAVGADVEHIATLFKNTIQGYQLRNRNLIYKYDGMSTLLDNGLAALSRKLEETKVDIMTTFEDVKSLRQNTEALETSKSEHEKTILLLEENVRDLISACNDAAKSLQIAFKNNIESLPPGSEEESQSAPSVIGESVGAEELRDCISGRKCSEMVGDLLSAVRNIQVMIKEFESARTAASMKIQDLERQLQEAEAASGKALKERDNVQPKISMLETEVESLHNQCDELRHKLAEFQIDYDKLKKREEELLLNNDLLMRQQEAVSDVPPFPPTLLNMINNIDVEIPWTDLSDEVDSRDGLHVHKLSYILDSFSHLRNRVVALSHDKEGLQSTIAAQILENENLKKEVQMHMEQAKGREILKNELNEASSSLTKVLGWLGNDEFEEDRNLSSLTGLFARLEKHITRMLSDIEISKAKAQELGTKLIGRQKVVDELTDKVKLLEQLLQGRSTRPEIIQDRSISEASSLPTGSEINEIEDTVIAPVPSAAHVRPMRKGSTEHLSLSIDVESDPLINRPGSDEDKGHVFKALVASGLIPRQGKLIADRIDGFWASGSRVLMNRPRARLGFIVYWLLLQTWFLITIL</sequence>